<proteinExistence type="predicted"/>
<dbReference type="PROSITE" id="PS51257">
    <property type="entry name" value="PROKAR_LIPOPROTEIN"/>
    <property type="match status" value="1"/>
</dbReference>
<evidence type="ECO:0008006" key="3">
    <source>
        <dbReference type="Google" id="ProtNLM"/>
    </source>
</evidence>
<evidence type="ECO:0000313" key="2">
    <source>
        <dbReference type="Proteomes" id="UP000886674"/>
    </source>
</evidence>
<dbReference type="Proteomes" id="UP000886674">
    <property type="component" value="Unassembled WGS sequence"/>
</dbReference>
<gene>
    <name evidence="1" type="ORF">JAY77_16705</name>
</gene>
<dbReference type="AlphaFoldDB" id="A0A9E4NMY0"/>
<evidence type="ECO:0000313" key="1">
    <source>
        <dbReference type="EMBL" id="MCG7979772.1"/>
    </source>
</evidence>
<name>A0A9E4NMY0_9GAMM</name>
<organism evidence="1 2">
    <name type="scientific">Candidatus Thiodiazotropha taylori</name>
    <dbReference type="NCBI Taxonomy" id="2792791"/>
    <lineage>
        <taxon>Bacteria</taxon>
        <taxon>Pseudomonadati</taxon>
        <taxon>Pseudomonadota</taxon>
        <taxon>Gammaproteobacteria</taxon>
        <taxon>Chromatiales</taxon>
        <taxon>Sedimenticolaceae</taxon>
        <taxon>Candidatus Thiodiazotropha</taxon>
    </lineage>
</organism>
<protein>
    <recommendedName>
        <fullName evidence="3">Lipoprotein</fullName>
    </recommendedName>
</protein>
<comment type="caution">
    <text evidence="1">The sequence shown here is derived from an EMBL/GenBank/DDBJ whole genome shotgun (WGS) entry which is preliminary data.</text>
</comment>
<dbReference type="EMBL" id="JAEPCR010000084">
    <property type="protein sequence ID" value="MCG7979772.1"/>
    <property type="molecule type" value="Genomic_DNA"/>
</dbReference>
<accession>A0A9E4NMY0</accession>
<sequence>MKLLLILLFVWVFVGCECDSICEANRATKKLLSSNPSNERIIDYLNEYTGEAPGAATYGQFVNWGLINPDRFVAILNHPKITQRNLDLVVYKIADYGNHSEWCQIYSDLNKNENEKYVRDRLLGCNYGL</sequence>
<reference evidence="1" key="1">
    <citation type="journal article" date="2021" name="Proc. Natl. Acad. Sci. U.S.A.">
        <title>Global biogeography of chemosynthetic symbionts reveals both localized and globally distributed symbiont groups. .</title>
        <authorList>
            <person name="Osvatic J.T."/>
            <person name="Wilkins L.G.E."/>
            <person name="Leibrecht L."/>
            <person name="Leray M."/>
            <person name="Zauner S."/>
            <person name="Polzin J."/>
            <person name="Camacho Y."/>
            <person name="Gros O."/>
            <person name="van Gils J.A."/>
            <person name="Eisen J.A."/>
            <person name="Petersen J.M."/>
            <person name="Yuen B."/>
        </authorList>
    </citation>
    <scope>NUCLEOTIDE SEQUENCE</scope>
    <source>
        <strain evidence="1">MAGclacostrist055</strain>
    </source>
</reference>